<dbReference type="eggNOG" id="COG2820">
    <property type="taxonomic scope" value="Bacteria"/>
</dbReference>
<dbReference type="NCBIfam" id="NF005500">
    <property type="entry name" value="PRK07115.1"/>
    <property type="match status" value="1"/>
</dbReference>
<dbReference type="GO" id="GO:0008714">
    <property type="term" value="F:AMP nucleosidase activity"/>
    <property type="evidence" value="ECO:0007669"/>
    <property type="project" value="UniProtKB-EC"/>
</dbReference>
<evidence type="ECO:0000259" key="1">
    <source>
        <dbReference type="Pfam" id="PF01048"/>
    </source>
</evidence>
<proteinExistence type="predicted"/>
<gene>
    <name evidence="2" type="ORF">PORUE0001_0809</name>
</gene>
<dbReference type="STRING" id="596327.PORUE0001_0809"/>
<dbReference type="InterPro" id="IPR000845">
    <property type="entry name" value="Nucleoside_phosphorylase_d"/>
</dbReference>
<dbReference type="GO" id="GO:0005829">
    <property type="term" value="C:cytosol"/>
    <property type="evidence" value="ECO:0007669"/>
    <property type="project" value="TreeGrafter"/>
</dbReference>
<keyword evidence="2" id="KW-0326">Glycosidase</keyword>
<dbReference type="GO" id="GO:0009116">
    <property type="term" value="P:nucleoside metabolic process"/>
    <property type="evidence" value="ECO:0007669"/>
    <property type="project" value="InterPro"/>
</dbReference>
<dbReference type="Gene3D" id="3.40.50.1580">
    <property type="entry name" value="Nucleoside phosphorylase domain"/>
    <property type="match status" value="1"/>
</dbReference>
<dbReference type="RefSeq" id="WP_007365478.1">
    <property type="nucleotide sequence ID" value="NZ_ACLR01000170.1"/>
</dbReference>
<protein>
    <submittedName>
        <fullName evidence="2">Putative AMP nucleosidase</fullName>
        <ecNumber evidence="2">3.2.2.4</ecNumber>
    </submittedName>
</protein>
<dbReference type="EMBL" id="ACLR01000170">
    <property type="protein sequence ID" value="EEK16679.1"/>
    <property type="molecule type" value="Genomic_DNA"/>
</dbReference>
<comment type="caution">
    <text evidence="2">The sequence shown here is derived from an EMBL/GenBank/DDBJ whole genome shotgun (WGS) entry which is preliminary data.</text>
</comment>
<dbReference type="Proteomes" id="UP000003303">
    <property type="component" value="Unassembled WGS sequence"/>
</dbReference>
<evidence type="ECO:0000313" key="3">
    <source>
        <dbReference type="Proteomes" id="UP000003303"/>
    </source>
</evidence>
<dbReference type="PANTHER" id="PTHR43691:SF6">
    <property type="entry name" value="AMP NUCLEOSIDASE"/>
    <property type="match status" value="1"/>
</dbReference>
<dbReference type="EC" id="3.2.2.4" evidence="2"/>
<dbReference type="SUPFAM" id="SSF53167">
    <property type="entry name" value="Purine and uridine phosphorylases"/>
    <property type="match status" value="1"/>
</dbReference>
<reference evidence="2 3" key="1">
    <citation type="submission" date="2009-04" db="EMBL/GenBank/DDBJ databases">
        <authorList>
            <person name="Sebastian Y."/>
            <person name="Madupu R."/>
            <person name="Durkin A.S."/>
            <person name="Torralba M."/>
            <person name="Methe B."/>
            <person name="Sutton G.G."/>
            <person name="Strausberg R.L."/>
            <person name="Nelson K.E."/>
        </authorList>
    </citation>
    <scope>NUCLEOTIDE SEQUENCE [LARGE SCALE GENOMIC DNA]</scope>
    <source>
        <strain evidence="2 3">60-3</strain>
    </source>
</reference>
<sequence>MKTKKEIATNWLTRYTTRSLEAFAPHILLTNFTSYLQAFAKKIGEPILGESASMPNCGNADMTMIHIGMGSPNAATIMDLLSAIEPRAVVFLGKCGGLKSQLTLGDYVLPIAAIRGEGTSDDYMPREVPSLPSFNVLKACSNALLEAGITYAPGTVYTTNRRLWEHDEHFKEYLRTTHADAIDMETATLFTVGYANRIPTGALLMVSDMPMTPEGVKSDESDSYVTAHFAEQHLQLGIRTVESLLQSPEEMKSIVFDW</sequence>
<dbReference type="OrthoDB" id="7945729at2"/>
<dbReference type="NCBIfam" id="TIGR01721">
    <property type="entry name" value="AMN-like"/>
    <property type="match status" value="1"/>
</dbReference>
<name>C2MC32_9PORP</name>
<organism evidence="2 3">
    <name type="scientific">Porphyromonas uenonis 60-3</name>
    <dbReference type="NCBI Taxonomy" id="596327"/>
    <lineage>
        <taxon>Bacteria</taxon>
        <taxon>Pseudomonadati</taxon>
        <taxon>Bacteroidota</taxon>
        <taxon>Bacteroidia</taxon>
        <taxon>Bacteroidales</taxon>
        <taxon>Porphyromonadaceae</taxon>
        <taxon>Porphyromonas</taxon>
    </lineage>
</organism>
<feature type="domain" description="Nucleoside phosphorylase" evidence="1">
    <location>
        <begin position="47"/>
        <end position="236"/>
    </location>
</feature>
<keyword evidence="2" id="KW-0378">Hydrolase</keyword>
<keyword evidence="3" id="KW-1185">Reference proteome</keyword>
<dbReference type="InterPro" id="IPR035994">
    <property type="entry name" value="Nucleoside_phosphorylase_sf"/>
</dbReference>
<dbReference type="Pfam" id="PF01048">
    <property type="entry name" value="PNP_UDP_1"/>
    <property type="match status" value="1"/>
</dbReference>
<dbReference type="PANTHER" id="PTHR43691">
    <property type="entry name" value="URIDINE PHOSPHORYLASE"/>
    <property type="match status" value="1"/>
</dbReference>
<accession>C2MC32</accession>
<dbReference type="InterPro" id="IPR047039">
    <property type="entry name" value="AMN_phosphorylase"/>
</dbReference>
<dbReference type="InterPro" id="IPR010944">
    <property type="entry name" value="AMN-like"/>
</dbReference>
<dbReference type="AlphaFoldDB" id="C2MC32"/>
<evidence type="ECO:0000313" key="2">
    <source>
        <dbReference type="EMBL" id="EEK16679.1"/>
    </source>
</evidence>
<dbReference type="CDD" id="cd17762">
    <property type="entry name" value="AMN"/>
    <property type="match status" value="1"/>
</dbReference>